<accession>A0ABW5XX79</accession>
<name>A0ABW5XX79_9BACL</name>
<dbReference type="RefSeq" id="WP_380146867.1">
    <property type="nucleotide sequence ID" value="NZ_JBHUOR010000019.1"/>
</dbReference>
<feature type="region of interest" description="Disordered" evidence="2">
    <location>
        <begin position="238"/>
        <end position="267"/>
    </location>
</feature>
<protein>
    <submittedName>
        <fullName evidence="3">DnaD domain protein</fullName>
    </submittedName>
</protein>
<feature type="compositionally biased region" description="Low complexity" evidence="2">
    <location>
        <begin position="134"/>
        <end position="147"/>
    </location>
</feature>
<evidence type="ECO:0000313" key="3">
    <source>
        <dbReference type="EMBL" id="MFD2867580.1"/>
    </source>
</evidence>
<evidence type="ECO:0000256" key="2">
    <source>
        <dbReference type="SAM" id="MobiDB-lite"/>
    </source>
</evidence>
<dbReference type="Gene3D" id="1.10.10.630">
    <property type="entry name" value="DnaD domain-like"/>
    <property type="match status" value="1"/>
</dbReference>
<comment type="caution">
    <text evidence="3">The sequence shown here is derived from an EMBL/GenBank/DDBJ whole genome shotgun (WGS) entry which is preliminary data.</text>
</comment>
<comment type="similarity">
    <text evidence="1">Belongs to the DnaB/DnaD family.</text>
</comment>
<dbReference type="Proteomes" id="UP001597568">
    <property type="component" value="Unassembled WGS sequence"/>
</dbReference>
<dbReference type="NCBIfam" id="TIGR01446">
    <property type="entry name" value="DnaD_dom"/>
    <property type="match status" value="1"/>
</dbReference>
<sequence>MTEQQNELRRSKRKRAFTQVDNEIVNNSALSFQAKGMLLYLLSKKDGWKFYEDDLVNRSSNGKTSVRSIIKELLDVGYLIRGERFRDEKGHLKGYSYIVEPYLLDDYDGTSYITFSKVGKSNLGNPYLGESQRSNTKSFSNTKSSSNTEEREKEEENQETPPSPVIDKNFQTLQTFFDEHIGKRNFTTDQELSSLLDDFKDPLLIGEALKIAAKNGKPLFTYGAGVLRKLAEEKGVTTHEQFKQRAEQKKQASNLADRAKNKPTEFGGHILPF</sequence>
<gene>
    <name evidence="3" type="ORF">ACFSY7_03550</name>
</gene>
<organism evidence="3 4">
    <name type="scientific">Kurthia populi</name>
    <dbReference type="NCBI Taxonomy" id="1562132"/>
    <lineage>
        <taxon>Bacteria</taxon>
        <taxon>Bacillati</taxon>
        <taxon>Bacillota</taxon>
        <taxon>Bacilli</taxon>
        <taxon>Bacillales</taxon>
        <taxon>Caryophanaceae</taxon>
        <taxon>Kurthia</taxon>
    </lineage>
</organism>
<dbReference type="InterPro" id="IPR034829">
    <property type="entry name" value="DnaD-like_sf"/>
</dbReference>
<feature type="compositionally biased region" description="Basic and acidic residues" evidence="2">
    <location>
        <begin position="238"/>
        <end position="250"/>
    </location>
</feature>
<dbReference type="InterPro" id="IPR006343">
    <property type="entry name" value="DnaB/C_C"/>
</dbReference>
<dbReference type="EMBL" id="JBHUOR010000019">
    <property type="protein sequence ID" value="MFD2867580.1"/>
    <property type="molecule type" value="Genomic_DNA"/>
</dbReference>
<proteinExistence type="inferred from homology"/>
<reference evidence="4" key="1">
    <citation type="journal article" date="2019" name="Int. J. Syst. Evol. Microbiol.">
        <title>The Global Catalogue of Microorganisms (GCM) 10K type strain sequencing project: providing services to taxonomists for standard genome sequencing and annotation.</title>
        <authorList>
            <consortium name="The Broad Institute Genomics Platform"/>
            <consortium name="The Broad Institute Genome Sequencing Center for Infectious Disease"/>
            <person name="Wu L."/>
            <person name="Ma J."/>
        </authorList>
    </citation>
    <scope>NUCLEOTIDE SEQUENCE [LARGE SCALE GENOMIC DNA]</scope>
    <source>
        <strain evidence="4">KCTC 33522</strain>
    </source>
</reference>
<feature type="region of interest" description="Disordered" evidence="2">
    <location>
        <begin position="126"/>
        <end position="166"/>
    </location>
</feature>
<evidence type="ECO:0000256" key="1">
    <source>
        <dbReference type="ARBA" id="ARBA00093462"/>
    </source>
</evidence>
<evidence type="ECO:0000313" key="4">
    <source>
        <dbReference type="Proteomes" id="UP001597568"/>
    </source>
</evidence>
<keyword evidence="4" id="KW-1185">Reference proteome</keyword>